<gene>
    <name evidence="4" type="ORF">L227DRAFT_576339</name>
</gene>
<dbReference type="GO" id="GO:0019243">
    <property type="term" value="P:methylglyoxal catabolic process to D-lactate via S-lactoyl-glutathione"/>
    <property type="evidence" value="ECO:0007669"/>
    <property type="project" value="TreeGrafter"/>
</dbReference>
<keyword evidence="5" id="KW-1185">Reference proteome</keyword>
<dbReference type="AlphaFoldDB" id="A0A5C2S609"/>
<protein>
    <recommendedName>
        <fullName evidence="1">D-lactate dehydratase</fullName>
        <ecNumber evidence="1">4.2.1.130</ecNumber>
    </recommendedName>
</protein>
<dbReference type="GO" id="GO:0005737">
    <property type="term" value="C:cytoplasm"/>
    <property type="evidence" value="ECO:0007669"/>
    <property type="project" value="TreeGrafter"/>
</dbReference>
<dbReference type="PANTHER" id="PTHR48094">
    <property type="entry name" value="PROTEIN/NUCLEIC ACID DEGLYCASE DJ-1-RELATED"/>
    <property type="match status" value="1"/>
</dbReference>
<dbReference type="Proteomes" id="UP000313359">
    <property type="component" value="Unassembled WGS sequence"/>
</dbReference>
<sequence>MPATRSSYVPPAHILCVPRSFVSQFASPTDKPPSIDPLSESLLVYFGKWWEKRKDQELLRRMEIEVNLRSPCSFASVTDDELRSFDDVFIPGGHAPISDLGNNSELGRILNHFHNQHKTTAVICHGPYALLSTKYAPNSQGFAYKGYKLTSWSDAEEKLVETMKGGTVPNKVESSLKAEGAEMLTGMGKKMGGITVDRKVVSGANPLAANALGSKFVEMLKAH</sequence>
<name>A0A5C2S609_9APHY</name>
<dbReference type="Gene3D" id="3.40.50.880">
    <property type="match status" value="1"/>
</dbReference>
<dbReference type="STRING" id="1328759.A0A5C2S609"/>
<reference evidence="4" key="1">
    <citation type="journal article" date="2018" name="Genome Biol. Evol.">
        <title>Genomics and development of Lentinus tigrinus, a white-rot wood-decaying mushroom with dimorphic fruiting bodies.</title>
        <authorList>
            <person name="Wu B."/>
            <person name="Xu Z."/>
            <person name="Knudson A."/>
            <person name="Carlson A."/>
            <person name="Chen N."/>
            <person name="Kovaka S."/>
            <person name="LaButti K."/>
            <person name="Lipzen A."/>
            <person name="Pennachio C."/>
            <person name="Riley R."/>
            <person name="Schakwitz W."/>
            <person name="Umezawa K."/>
            <person name="Ohm R.A."/>
            <person name="Grigoriev I.V."/>
            <person name="Nagy L.G."/>
            <person name="Gibbons J."/>
            <person name="Hibbett D."/>
        </authorList>
    </citation>
    <scope>NUCLEOTIDE SEQUENCE [LARGE SCALE GENOMIC DNA]</scope>
    <source>
        <strain evidence="4">ALCF2SS1-6</strain>
    </source>
</reference>
<evidence type="ECO:0000256" key="1">
    <source>
        <dbReference type="ARBA" id="ARBA00013134"/>
    </source>
</evidence>
<dbReference type="InterPro" id="IPR002818">
    <property type="entry name" value="DJ-1/PfpI"/>
</dbReference>
<dbReference type="EMBL" id="ML122271">
    <property type="protein sequence ID" value="RPD59110.1"/>
    <property type="molecule type" value="Genomic_DNA"/>
</dbReference>
<accession>A0A5C2S609</accession>
<proteinExistence type="predicted"/>
<dbReference type="OrthoDB" id="543156at2759"/>
<dbReference type="PANTHER" id="PTHR48094:SF22">
    <property type="entry name" value="DJ-1_PFPI DOMAIN-CONTAINING PROTEIN"/>
    <property type="match status" value="1"/>
</dbReference>
<organism evidence="4 5">
    <name type="scientific">Lentinus tigrinus ALCF2SS1-6</name>
    <dbReference type="NCBI Taxonomy" id="1328759"/>
    <lineage>
        <taxon>Eukaryota</taxon>
        <taxon>Fungi</taxon>
        <taxon>Dikarya</taxon>
        <taxon>Basidiomycota</taxon>
        <taxon>Agaricomycotina</taxon>
        <taxon>Agaricomycetes</taxon>
        <taxon>Polyporales</taxon>
        <taxon>Polyporaceae</taxon>
        <taxon>Lentinus</taxon>
    </lineage>
</organism>
<dbReference type="InterPro" id="IPR050325">
    <property type="entry name" value="Prot/Nucl_acid_deglycase"/>
</dbReference>
<dbReference type="SUPFAM" id="SSF52317">
    <property type="entry name" value="Class I glutamine amidotransferase-like"/>
    <property type="match status" value="1"/>
</dbReference>
<comment type="catalytic activity">
    <reaction evidence="2">
        <text>methylglyoxal + H2O = (R)-lactate + H(+)</text>
        <dbReference type="Rhea" id="RHEA:27754"/>
        <dbReference type="ChEBI" id="CHEBI:15377"/>
        <dbReference type="ChEBI" id="CHEBI:15378"/>
        <dbReference type="ChEBI" id="CHEBI:16004"/>
        <dbReference type="ChEBI" id="CHEBI:17158"/>
        <dbReference type="EC" id="4.2.1.130"/>
    </reaction>
</comment>
<dbReference type="Pfam" id="PF01965">
    <property type="entry name" value="DJ-1_PfpI"/>
    <property type="match status" value="1"/>
</dbReference>
<feature type="domain" description="DJ-1/PfpI" evidence="3">
    <location>
        <begin position="79"/>
        <end position="218"/>
    </location>
</feature>
<dbReference type="InterPro" id="IPR029062">
    <property type="entry name" value="Class_I_gatase-like"/>
</dbReference>
<dbReference type="EC" id="4.2.1.130" evidence="1"/>
<evidence type="ECO:0000313" key="4">
    <source>
        <dbReference type="EMBL" id="RPD59110.1"/>
    </source>
</evidence>
<evidence type="ECO:0000313" key="5">
    <source>
        <dbReference type="Proteomes" id="UP000313359"/>
    </source>
</evidence>
<evidence type="ECO:0000256" key="2">
    <source>
        <dbReference type="ARBA" id="ARBA00048082"/>
    </source>
</evidence>
<evidence type="ECO:0000259" key="3">
    <source>
        <dbReference type="Pfam" id="PF01965"/>
    </source>
</evidence>
<dbReference type="GO" id="GO:0019172">
    <property type="term" value="F:glyoxalase III activity"/>
    <property type="evidence" value="ECO:0007669"/>
    <property type="project" value="UniProtKB-EC"/>
</dbReference>